<dbReference type="InterPro" id="IPR029044">
    <property type="entry name" value="Nucleotide-diphossugar_trans"/>
</dbReference>
<dbReference type="CDD" id="cd02440">
    <property type="entry name" value="AdoMet_MTases"/>
    <property type="match status" value="1"/>
</dbReference>
<keyword evidence="2" id="KW-0808">Transferase</keyword>
<dbReference type="KEGG" id="cyn:Cyan7425_1728"/>
<proteinExistence type="predicted"/>
<dbReference type="Gene3D" id="3.90.550.10">
    <property type="entry name" value="Spore Coat Polysaccharide Biosynthesis Protein SpsA, Chain A"/>
    <property type="match status" value="1"/>
</dbReference>
<dbReference type="InterPro" id="IPR029063">
    <property type="entry name" value="SAM-dependent_MTases_sf"/>
</dbReference>
<feature type="domain" description="Glycosyltransferase 2-like" evidence="1">
    <location>
        <begin position="8"/>
        <end position="184"/>
    </location>
</feature>
<dbReference type="SUPFAM" id="SSF53448">
    <property type="entry name" value="Nucleotide-diphospho-sugar transferases"/>
    <property type="match status" value="1"/>
</dbReference>
<evidence type="ECO:0000313" key="2">
    <source>
        <dbReference type="EMBL" id="ACL44097.1"/>
    </source>
</evidence>
<dbReference type="CDD" id="cd00761">
    <property type="entry name" value="Glyco_tranf_GTA_type"/>
    <property type="match status" value="1"/>
</dbReference>
<accession>B8HRA9</accession>
<sequence length="573" mass="65133">MSCQPLVSIIVIFFNAEQFIEEAIGSVLAQTYPHWELLLVDDGSSDGSTAIAQHYSARYPDRIRYLEHEGHQNRGKSTSRNLGIQHAQGDYLALLDADDIYLPQKLEHQVAILQAQPQVGMVYGPTLYWYGWTGKFLDQQRDRLARLGVKLNSLIQPPQLLTLYLTNSRVVPCTCGLLIRRQLAAELGGFEETIQHLYEDQTLIFKICLRSPVYVDENCWDQYRQHEGSSSFIAIRNGEYHPLKLNPARQAFLQWLGDYLTAQNCQDLSLWQAYRQAMWPYEHPRIAKPYLLVNYFLRQLYGILTVVLLGPMVGYGRSLMVNLSPSRFRAKIPASLSLIGWLKNFFLNLKGRPSVGSIDFGHLRQVTPISSDFGYDRGSPVDRYYIESFLERQSAAIKGRVLEIGDDSYTRQFGGDRVTTRDVLHVKEGNPSSTFVGDLTQADHIPSDVFDCLILTQTLHLIYDFRAALQTIYRILKPGGVALITVPGISQLSTDEWADYWCWAFTTKSCQLLFQEFFPTSHVQVEAFGNVLASIAFLEGIAAEELTRAELDHCDPCYQLLITIRAQKPEVRA</sequence>
<dbReference type="eggNOG" id="COG1216">
    <property type="taxonomic scope" value="Bacteria"/>
</dbReference>
<dbReference type="SUPFAM" id="SSF53335">
    <property type="entry name" value="S-adenosyl-L-methionine-dependent methyltransferases"/>
    <property type="match status" value="1"/>
</dbReference>
<dbReference type="OrthoDB" id="9812327at2"/>
<dbReference type="STRING" id="395961.Cyan7425_1728"/>
<dbReference type="PANTHER" id="PTHR43685">
    <property type="entry name" value="GLYCOSYLTRANSFERASE"/>
    <property type="match status" value="1"/>
</dbReference>
<dbReference type="InterPro" id="IPR050834">
    <property type="entry name" value="Glycosyltransf_2"/>
</dbReference>
<dbReference type="EMBL" id="CP001344">
    <property type="protein sequence ID" value="ACL44097.1"/>
    <property type="molecule type" value="Genomic_DNA"/>
</dbReference>
<reference evidence="2" key="1">
    <citation type="submission" date="2009-01" db="EMBL/GenBank/DDBJ databases">
        <title>Complete sequence of chromosome Cyanothece sp. PCC 7425.</title>
        <authorList>
            <consortium name="US DOE Joint Genome Institute"/>
            <person name="Lucas S."/>
            <person name="Copeland A."/>
            <person name="Lapidus A."/>
            <person name="Glavina del Rio T."/>
            <person name="Dalin E."/>
            <person name="Tice H."/>
            <person name="Bruce D."/>
            <person name="Goodwin L."/>
            <person name="Pitluck S."/>
            <person name="Sims D."/>
            <person name="Meineke L."/>
            <person name="Brettin T."/>
            <person name="Detter J.C."/>
            <person name="Han C."/>
            <person name="Larimer F."/>
            <person name="Land M."/>
            <person name="Hauser L."/>
            <person name="Kyrpides N."/>
            <person name="Ovchinnikova G."/>
            <person name="Liberton M."/>
            <person name="Stoeckel J."/>
            <person name="Banerjee A."/>
            <person name="Singh A."/>
            <person name="Page L."/>
            <person name="Sato H."/>
            <person name="Zhao L."/>
            <person name="Sherman L."/>
            <person name="Pakrasi H."/>
            <person name="Richardson P."/>
        </authorList>
    </citation>
    <scope>NUCLEOTIDE SEQUENCE</scope>
    <source>
        <strain evidence="2">PCC 7425</strain>
    </source>
</reference>
<dbReference type="CAZy" id="GT2">
    <property type="family name" value="Glycosyltransferase Family 2"/>
</dbReference>
<dbReference type="HOGENOM" id="CLU_497652_0_0_3"/>
<gene>
    <name evidence="2" type="ordered locus">Cyan7425_1728</name>
</gene>
<dbReference type="PANTHER" id="PTHR43685:SF2">
    <property type="entry name" value="GLYCOSYLTRANSFERASE 2-LIKE DOMAIN-CONTAINING PROTEIN"/>
    <property type="match status" value="1"/>
</dbReference>
<dbReference type="Pfam" id="PF13489">
    <property type="entry name" value="Methyltransf_23"/>
    <property type="match status" value="1"/>
</dbReference>
<protein>
    <submittedName>
        <fullName evidence="2">Glycosyl transferase family 2</fullName>
    </submittedName>
</protein>
<organism evidence="2">
    <name type="scientific">Cyanothece sp. (strain PCC 7425 / ATCC 29141)</name>
    <dbReference type="NCBI Taxonomy" id="395961"/>
    <lineage>
        <taxon>Bacteria</taxon>
        <taxon>Bacillati</taxon>
        <taxon>Cyanobacteriota</taxon>
        <taxon>Cyanophyceae</taxon>
        <taxon>Gomontiellales</taxon>
        <taxon>Cyanothecaceae</taxon>
        <taxon>Cyanothece</taxon>
    </lineage>
</organism>
<name>B8HRA9_CYAP4</name>
<dbReference type="AlphaFoldDB" id="B8HRA9"/>
<evidence type="ECO:0000259" key="1">
    <source>
        <dbReference type="Pfam" id="PF00535"/>
    </source>
</evidence>
<dbReference type="GO" id="GO:0016740">
    <property type="term" value="F:transferase activity"/>
    <property type="evidence" value="ECO:0007669"/>
    <property type="project" value="UniProtKB-KW"/>
</dbReference>
<dbReference type="Pfam" id="PF00535">
    <property type="entry name" value="Glycos_transf_2"/>
    <property type="match status" value="1"/>
</dbReference>
<dbReference type="InterPro" id="IPR001173">
    <property type="entry name" value="Glyco_trans_2-like"/>
</dbReference>
<dbReference type="Gene3D" id="3.40.50.150">
    <property type="entry name" value="Vaccinia Virus protein VP39"/>
    <property type="match status" value="1"/>
</dbReference>